<dbReference type="OrthoDB" id="6433784at2759"/>
<organism evidence="2 3">
    <name type="scientific">Nephila pilipes</name>
    <name type="common">Giant wood spider</name>
    <name type="synonym">Nephila maculata</name>
    <dbReference type="NCBI Taxonomy" id="299642"/>
    <lineage>
        <taxon>Eukaryota</taxon>
        <taxon>Metazoa</taxon>
        <taxon>Ecdysozoa</taxon>
        <taxon>Arthropoda</taxon>
        <taxon>Chelicerata</taxon>
        <taxon>Arachnida</taxon>
        <taxon>Araneae</taxon>
        <taxon>Araneomorphae</taxon>
        <taxon>Entelegynae</taxon>
        <taxon>Araneoidea</taxon>
        <taxon>Nephilidae</taxon>
        <taxon>Nephila</taxon>
    </lineage>
</organism>
<accession>A0A8X6IL90</accession>
<gene>
    <name evidence="2" type="primary">X975_05852</name>
    <name evidence="2" type="ORF">NPIL_418631</name>
</gene>
<dbReference type="AlphaFoldDB" id="A0A8X6IL90"/>
<keyword evidence="3" id="KW-1185">Reference proteome</keyword>
<dbReference type="PANTHER" id="PTHR47331:SF5">
    <property type="entry name" value="RIBONUCLEASE H"/>
    <property type="match status" value="1"/>
</dbReference>
<dbReference type="PANTHER" id="PTHR47331">
    <property type="entry name" value="PHD-TYPE DOMAIN-CONTAINING PROTEIN"/>
    <property type="match status" value="1"/>
</dbReference>
<dbReference type="InterPro" id="IPR040676">
    <property type="entry name" value="DUF5641"/>
</dbReference>
<dbReference type="EMBL" id="BMAW01091430">
    <property type="protein sequence ID" value="GFS49767.1"/>
    <property type="molecule type" value="Genomic_DNA"/>
</dbReference>
<comment type="caution">
    <text evidence="2">The sequence shown here is derived from an EMBL/GenBank/DDBJ whole genome shotgun (WGS) entry which is preliminary data.</text>
</comment>
<dbReference type="Pfam" id="PF18701">
    <property type="entry name" value="DUF5641"/>
    <property type="match status" value="1"/>
</dbReference>
<dbReference type="Proteomes" id="UP000887013">
    <property type="component" value="Unassembled WGS sequence"/>
</dbReference>
<evidence type="ECO:0000259" key="1">
    <source>
        <dbReference type="Pfam" id="PF18701"/>
    </source>
</evidence>
<evidence type="ECO:0000313" key="2">
    <source>
        <dbReference type="EMBL" id="GFS49767.1"/>
    </source>
</evidence>
<reference evidence="2" key="1">
    <citation type="submission" date="2020-08" db="EMBL/GenBank/DDBJ databases">
        <title>Multicomponent nature underlies the extraordinary mechanical properties of spider dragline silk.</title>
        <authorList>
            <person name="Kono N."/>
            <person name="Nakamura H."/>
            <person name="Mori M."/>
            <person name="Yoshida Y."/>
            <person name="Ohtoshi R."/>
            <person name="Malay A.D."/>
            <person name="Moran D.A.P."/>
            <person name="Tomita M."/>
            <person name="Numata K."/>
            <person name="Arakawa K."/>
        </authorList>
    </citation>
    <scope>NUCLEOTIDE SEQUENCE</scope>
</reference>
<proteinExistence type="predicted"/>
<sequence length="137" mass="16449">MSEDLSDFESLRTSLFIQDIKTVGVPDIDNLDKINLTKRWRYHQRLRKQFRKRFRDKYLGLLVQRPLKRKFVRPIKINDIVLVGQDNLKRSDWLIGRVIDIYPGKDNQVRAMKVKTKARELTRLFKKLYPIELSSFT</sequence>
<feature type="domain" description="DUF5641" evidence="1">
    <location>
        <begin position="38"/>
        <end position="130"/>
    </location>
</feature>
<name>A0A8X6IL90_NEPPI</name>
<evidence type="ECO:0000313" key="3">
    <source>
        <dbReference type="Proteomes" id="UP000887013"/>
    </source>
</evidence>
<protein>
    <submittedName>
        <fullName evidence="2">DUF5641 domain-containing protein</fullName>
    </submittedName>
</protein>